<evidence type="ECO:0000313" key="7">
    <source>
        <dbReference type="Proteomes" id="UP000537130"/>
    </source>
</evidence>
<dbReference type="GO" id="GO:0006355">
    <property type="term" value="P:regulation of DNA-templated transcription"/>
    <property type="evidence" value="ECO:0007669"/>
    <property type="project" value="InterPro"/>
</dbReference>
<dbReference type="Gene3D" id="3.30.450.20">
    <property type="entry name" value="PAS domain"/>
    <property type="match status" value="1"/>
</dbReference>
<dbReference type="GO" id="GO:0016020">
    <property type="term" value="C:membrane"/>
    <property type="evidence" value="ECO:0007669"/>
    <property type="project" value="InterPro"/>
</dbReference>
<organism evidence="6 7">
    <name type="scientific">Litorivivens lipolytica</name>
    <dbReference type="NCBI Taxonomy" id="1524264"/>
    <lineage>
        <taxon>Bacteria</taxon>
        <taxon>Pseudomonadati</taxon>
        <taxon>Pseudomonadota</taxon>
        <taxon>Gammaproteobacteria</taxon>
        <taxon>Litorivivens</taxon>
    </lineage>
</organism>
<dbReference type="InterPro" id="IPR000160">
    <property type="entry name" value="GGDEF_dom"/>
</dbReference>
<feature type="domain" description="GGDEF" evidence="5">
    <location>
        <begin position="389"/>
        <end position="523"/>
    </location>
</feature>
<accession>A0A7W4W709</accession>
<dbReference type="PROSITE" id="PS50112">
    <property type="entry name" value="PAS"/>
    <property type="match status" value="1"/>
</dbReference>
<evidence type="ECO:0000259" key="3">
    <source>
        <dbReference type="PROSITE" id="PS50112"/>
    </source>
</evidence>
<dbReference type="InterPro" id="IPR003660">
    <property type="entry name" value="HAMP_dom"/>
</dbReference>
<dbReference type="NCBIfam" id="TIGR00254">
    <property type="entry name" value="GGDEF"/>
    <property type="match status" value="1"/>
</dbReference>
<dbReference type="AlphaFoldDB" id="A0A7W4W709"/>
<comment type="cofactor">
    <cofactor evidence="1">
        <name>Mg(2+)</name>
        <dbReference type="ChEBI" id="CHEBI:18420"/>
    </cofactor>
</comment>
<name>A0A7W4W709_9GAMM</name>
<dbReference type="Proteomes" id="UP000537130">
    <property type="component" value="Unassembled WGS sequence"/>
</dbReference>
<sequence>MKIFQSKLALRTTVMIMFIMTAVGIVFLSIARSTVSDYEIDRQQQQLQSLVNTVENTVKIAVFLGDKQLASEVAQGLLGNKILSAVQIKTTESELVQLGSDKAASSSKGEWIERTLESPFSAGETVGSIRVLPNQTAITEQVAQSTQLVTQLFIALLVTVAISIVGVIYLLITQPISQISSRLHGLNVESGEHLEFPRGNEKDEIGRLVGDVNTMIDYLVNILGKERHLRIEREKAEKKFRAIVDNAETGIFVLDSQGFIKSANPAFSTLFEDGMCDASSGECGIGFLLNSSRKEVARLMRRAHETQTAQRADLSYQKSGQTRWVNLILNPISEGEFQGVANDITDRKMAQTAAEKQAITDPLTQANNRLGFERKLQWMMESRRRHQGNNFTLFMIDLDLFKQVNDTLGHQAGDQVLIAVTERIRKILRKTDFVARLGGDEFALIIDGEERESILENIARKVIASINEPIPVEGDVNAHVGASIGITQFDHPDIDMAELIRCSDLAMYDAKNAGRNCFHFYRKEVQFAKQG</sequence>
<dbReference type="SMART" id="SM00267">
    <property type="entry name" value="GGDEF"/>
    <property type="match status" value="1"/>
</dbReference>
<dbReference type="Pfam" id="PF00989">
    <property type="entry name" value="PAS"/>
    <property type="match status" value="1"/>
</dbReference>
<dbReference type="EMBL" id="JACHWY010000003">
    <property type="protein sequence ID" value="MBB3048668.1"/>
    <property type="molecule type" value="Genomic_DNA"/>
</dbReference>
<dbReference type="GO" id="GO:0003824">
    <property type="term" value="F:catalytic activity"/>
    <property type="evidence" value="ECO:0007669"/>
    <property type="project" value="UniProtKB-ARBA"/>
</dbReference>
<dbReference type="Pfam" id="PF00990">
    <property type="entry name" value="GGDEF"/>
    <property type="match status" value="1"/>
</dbReference>
<dbReference type="InterPro" id="IPR052163">
    <property type="entry name" value="DGC-Regulatory_Protein"/>
</dbReference>
<dbReference type="PROSITE" id="PS50887">
    <property type="entry name" value="GGDEF"/>
    <property type="match status" value="1"/>
</dbReference>
<keyword evidence="2" id="KW-0812">Transmembrane</keyword>
<evidence type="ECO:0000256" key="2">
    <source>
        <dbReference type="SAM" id="Phobius"/>
    </source>
</evidence>
<protein>
    <submittedName>
        <fullName evidence="6">Diguanylate cyclase (GGDEF)-like protein/PAS domain S-box-containing protein</fullName>
    </submittedName>
</protein>
<keyword evidence="7" id="KW-1185">Reference proteome</keyword>
<dbReference type="CDD" id="cd01949">
    <property type="entry name" value="GGDEF"/>
    <property type="match status" value="1"/>
</dbReference>
<dbReference type="Gene3D" id="6.10.340.10">
    <property type="match status" value="1"/>
</dbReference>
<dbReference type="FunFam" id="3.30.70.270:FF:000001">
    <property type="entry name" value="Diguanylate cyclase domain protein"/>
    <property type="match status" value="1"/>
</dbReference>
<feature type="domain" description="PAS" evidence="3">
    <location>
        <begin position="236"/>
        <end position="271"/>
    </location>
</feature>
<dbReference type="InterPro" id="IPR043128">
    <property type="entry name" value="Rev_trsase/Diguanyl_cyclase"/>
</dbReference>
<proteinExistence type="predicted"/>
<dbReference type="NCBIfam" id="TIGR00229">
    <property type="entry name" value="sensory_box"/>
    <property type="match status" value="1"/>
</dbReference>
<dbReference type="RefSeq" id="WP_183411437.1">
    <property type="nucleotide sequence ID" value="NZ_JACHWY010000003.1"/>
</dbReference>
<dbReference type="InterPro" id="IPR029787">
    <property type="entry name" value="Nucleotide_cyclase"/>
</dbReference>
<dbReference type="GO" id="GO:0007165">
    <property type="term" value="P:signal transduction"/>
    <property type="evidence" value="ECO:0007669"/>
    <property type="project" value="InterPro"/>
</dbReference>
<dbReference type="InterPro" id="IPR035965">
    <property type="entry name" value="PAS-like_dom_sf"/>
</dbReference>
<dbReference type="Gene3D" id="3.30.70.270">
    <property type="match status" value="1"/>
</dbReference>
<feature type="transmembrane region" description="Helical" evidence="2">
    <location>
        <begin position="152"/>
        <end position="172"/>
    </location>
</feature>
<dbReference type="SUPFAM" id="SSF55073">
    <property type="entry name" value="Nucleotide cyclase"/>
    <property type="match status" value="1"/>
</dbReference>
<feature type="transmembrane region" description="Helical" evidence="2">
    <location>
        <begin position="12"/>
        <end position="31"/>
    </location>
</feature>
<evidence type="ECO:0000259" key="4">
    <source>
        <dbReference type="PROSITE" id="PS50885"/>
    </source>
</evidence>
<dbReference type="PROSITE" id="PS50885">
    <property type="entry name" value="HAMP"/>
    <property type="match status" value="1"/>
</dbReference>
<keyword evidence="2" id="KW-0472">Membrane</keyword>
<keyword evidence="2" id="KW-1133">Transmembrane helix</keyword>
<feature type="domain" description="HAMP" evidence="4">
    <location>
        <begin position="170"/>
        <end position="224"/>
    </location>
</feature>
<evidence type="ECO:0000256" key="1">
    <source>
        <dbReference type="ARBA" id="ARBA00001946"/>
    </source>
</evidence>
<dbReference type="InterPro" id="IPR000014">
    <property type="entry name" value="PAS"/>
</dbReference>
<comment type="caution">
    <text evidence="6">The sequence shown here is derived from an EMBL/GenBank/DDBJ whole genome shotgun (WGS) entry which is preliminary data.</text>
</comment>
<gene>
    <name evidence="6" type="ORF">FHR99_002942</name>
</gene>
<evidence type="ECO:0000313" key="6">
    <source>
        <dbReference type="EMBL" id="MBB3048668.1"/>
    </source>
</evidence>
<dbReference type="PANTHER" id="PTHR46663">
    <property type="entry name" value="DIGUANYLATE CYCLASE DGCT-RELATED"/>
    <property type="match status" value="1"/>
</dbReference>
<dbReference type="CDD" id="cd00130">
    <property type="entry name" value="PAS"/>
    <property type="match status" value="1"/>
</dbReference>
<reference evidence="6 7" key="1">
    <citation type="submission" date="2020-08" db="EMBL/GenBank/DDBJ databases">
        <title>Genomic Encyclopedia of Type Strains, Phase III (KMG-III): the genomes of soil and plant-associated and newly described type strains.</title>
        <authorList>
            <person name="Whitman W."/>
        </authorList>
    </citation>
    <scope>NUCLEOTIDE SEQUENCE [LARGE SCALE GENOMIC DNA]</scope>
    <source>
        <strain evidence="6 7">CECT 8654</strain>
    </source>
</reference>
<evidence type="ECO:0000259" key="5">
    <source>
        <dbReference type="PROSITE" id="PS50887"/>
    </source>
</evidence>
<dbReference type="InterPro" id="IPR013767">
    <property type="entry name" value="PAS_fold"/>
</dbReference>
<dbReference type="PANTHER" id="PTHR46663:SF4">
    <property type="entry name" value="DIGUANYLATE CYCLASE DGCT-RELATED"/>
    <property type="match status" value="1"/>
</dbReference>
<dbReference type="SUPFAM" id="SSF55785">
    <property type="entry name" value="PYP-like sensor domain (PAS domain)"/>
    <property type="match status" value="1"/>
</dbReference>